<dbReference type="eggNOG" id="COG0671">
    <property type="taxonomic scope" value="Bacteria"/>
</dbReference>
<sequence length="258" mass="29645">MYLMLKCTLSIFRENFIMLKRLSLYTLLLCLVPIFVWISGWHWQGDAALTQFDYFLYWLTETGSSPYAIITCGVFALLFFPFAKTKKQWVAVVAIMAVSMVVTQGLKTGLKHVFAEARPYVVELAANSDISTEYFYDQTKEQRQSIVTDYYSSRAETPGWLVEHRENEVSYSFPSGHTIFAVSWLLLAAGFFRLLGQTSSGAKILLILTALWAFLMLVSRLRLGMHYPLDLLISTLIAWVLHCALFVFLEKKRLFPRD</sequence>
<dbReference type="Proteomes" id="UP000000607">
    <property type="component" value="Chromosome"/>
</dbReference>
<dbReference type="PANTHER" id="PTHR14969">
    <property type="entry name" value="SPHINGOSINE-1-PHOSPHATE PHOSPHOHYDROLASE"/>
    <property type="match status" value="1"/>
</dbReference>
<dbReference type="InterPro" id="IPR000326">
    <property type="entry name" value="PAP2/HPO"/>
</dbReference>
<proteinExistence type="predicted"/>
<dbReference type="InterPro" id="IPR036938">
    <property type="entry name" value="PAP2/HPO_sf"/>
</dbReference>
<evidence type="ECO:0000256" key="4">
    <source>
        <dbReference type="SAM" id="Phobius"/>
    </source>
</evidence>
<dbReference type="EMBL" id="AE016827">
    <property type="protein sequence ID" value="AAU38139.1"/>
    <property type="molecule type" value="Genomic_DNA"/>
</dbReference>
<evidence type="ECO:0000313" key="6">
    <source>
        <dbReference type="EMBL" id="AAU38139.1"/>
    </source>
</evidence>
<organism evidence="6 7">
    <name type="scientific">Mannheimia succiniciproducens (strain KCTC 0769BP / MBEL55E)</name>
    <dbReference type="NCBI Taxonomy" id="221988"/>
    <lineage>
        <taxon>Bacteria</taxon>
        <taxon>Pseudomonadati</taxon>
        <taxon>Pseudomonadota</taxon>
        <taxon>Gammaproteobacteria</taxon>
        <taxon>Pasteurellales</taxon>
        <taxon>Pasteurellaceae</taxon>
        <taxon>Basfia</taxon>
    </lineage>
</organism>
<dbReference type="AlphaFoldDB" id="Q65SC1"/>
<evidence type="ECO:0000313" key="7">
    <source>
        <dbReference type="Proteomes" id="UP000000607"/>
    </source>
</evidence>
<dbReference type="CDD" id="cd01610">
    <property type="entry name" value="PAP2_like"/>
    <property type="match status" value="1"/>
</dbReference>
<comment type="catalytic activity">
    <reaction evidence="3">
        <text>di-trans,octa-cis-undecaprenyl diphosphate + H2O = di-trans,octa-cis-undecaprenyl phosphate + phosphate + H(+)</text>
        <dbReference type="Rhea" id="RHEA:28094"/>
        <dbReference type="ChEBI" id="CHEBI:15377"/>
        <dbReference type="ChEBI" id="CHEBI:15378"/>
        <dbReference type="ChEBI" id="CHEBI:43474"/>
        <dbReference type="ChEBI" id="CHEBI:58405"/>
        <dbReference type="ChEBI" id="CHEBI:60392"/>
        <dbReference type="EC" id="3.6.1.27"/>
    </reaction>
</comment>
<feature type="domain" description="Phosphatidic acid phosphatase type 2/haloperoxidase" evidence="5">
    <location>
        <begin position="93"/>
        <end position="246"/>
    </location>
</feature>
<reference evidence="6 7" key="1">
    <citation type="journal article" date="2004" name="Nat. Biotechnol.">
        <title>The genome sequence of the capnophilic rumen bacterium Mannheimia succiniciproducens.</title>
        <authorList>
            <person name="Hong S.H."/>
            <person name="Kim J.S."/>
            <person name="Lee S.Y."/>
            <person name="In Y.H."/>
            <person name="Choi S.S."/>
            <person name="Rih J.-K."/>
            <person name="Kim C.H."/>
            <person name="Jeong H."/>
            <person name="Hur C.G."/>
            <person name="Kim J.J."/>
        </authorList>
    </citation>
    <scope>NUCLEOTIDE SEQUENCE [LARGE SCALE GENOMIC DNA]</scope>
    <source>
        <strain evidence="7">KCTC 0769BP / MBEL55E</strain>
    </source>
</reference>
<keyword evidence="4" id="KW-0812">Transmembrane</keyword>
<dbReference type="GO" id="GO:0005886">
    <property type="term" value="C:plasma membrane"/>
    <property type="evidence" value="ECO:0007669"/>
    <property type="project" value="TreeGrafter"/>
</dbReference>
<dbReference type="Gene3D" id="1.20.144.10">
    <property type="entry name" value="Phosphatidic acid phosphatase type 2/haloperoxidase"/>
    <property type="match status" value="1"/>
</dbReference>
<dbReference type="EC" id="3.6.1.27" evidence="1"/>
<feature type="transmembrane region" description="Helical" evidence="4">
    <location>
        <begin position="229"/>
        <end position="249"/>
    </location>
</feature>
<evidence type="ECO:0000256" key="3">
    <source>
        <dbReference type="ARBA" id="ARBA00047594"/>
    </source>
</evidence>
<feature type="transmembrane region" description="Helical" evidence="4">
    <location>
        <begin position="204"/>
        <end position="223"/>
    </location>
</feature>
<dbReference type="PANTHER" id="PTHR14969:SF54">
    <property type="entry name" value="PHOSPHATIDYLGLYCEROPHOSPHATASE B"/>
    <property type="match status" value="1"/>
</dbReference>
<dbReference type="SMART" id="SM00014">
    <property type="entry name" value="acidPPc"/>
    <property type="match status" value="1"/>
</dbReference>
<keyword evidence="4" id="KW-1133">Transmembrane helix</keyword>
<dbReference type="SUPFAM" id="SSF48317">
    <property type="entry name" value="Acid phosphatase/Vanadium-dependent haloperoxidase"/>
    <property type="match status" value="1"/>
</dbReference>
<gene>
    <name evidence="6" type="primary">pgpB</name>
    <name evidence="6" type="ordered locus">MS1532</name>
</gene>
<feature type="transmembrane region" description="Helical" evidence="4">
    <location>
        <begin position="89"/>
        <end position="106"/>
    </location>
</feature>
<name>Q65SC1_MANSM</name>
<evidence type="ECO:0000256" key="2">
    <source>
        <dbReference type="ARBA" id="ARBA00032707"/>
    </source>
</evidence>
<keyword evidence="4" id="KW-0472">Membrane</keyword>
<feature type="transmembrane region" description="Helical" evidence="4">
    <location>
        <begin position="64"/>
        <end position="82"/>
    </location>
</feature>
<evidence type="ECO:0000259" key="5">
    <source>
        <dbReference type="SMART" id="SM00014"/>
    </source>
</evidence>
<feature type="transmembrane region" description="Helical" evidence="4">
    <location>
        <begin position="171"/>
        <end position="192"/>
    </location>
</feature>
<dbReference type="GO" id="GO:0050380">
    <property type="term" value="F:undecaprenyl-diphosphatase activity"/>
    <property type="evidence" value="ECO:0007669"/>
    <property type="project" value="UniProtKB-EC"/>
</dbReference>
<keyword evidence="7" id="KW-1185">Reference proteome</keyword>
<accession>Q65SC1</accession>
<feature type="transmembrane region" description="Helical" evidence="4">
    <location>
        <begin position="22"/>
        <end position="44"/>
    </location>
</feature>
<dbReference type="HOGENOM" id="CLU_083863_0_0_6"/>
<dbReference type="STRING" id="221988.MS1532"/>
<dbReference type="Pfam" id="PF01569">
    <property type="entry name" value="PAP2"/>
    <property type="match status" value="1"/>
</dbReference>
<protein>
    <recommendedName>
        <fullName evidence="1">undecaprenyl-diphosphate phosphatase</fullName>
        <ecNumber evidence="1">3.6.1.27</ecNumber>
    </recommendedName>
    <alternativeName>
        <fullName evidence="2">Undecaprenyl pyrophosphate phosphatase</fullName>
    </alternativeName>
</protein>
<dbReference type="KEGG" id="msu:MS1532"/>
<evidence type="ECO:0000256" key="1">
    <source>
        <dbReference type="ARBA" id="ARBA00012374"/>
    </source>
</evidence>